<evidence type="ECO:0008006" key="3">
    <source>
        <dbReference type="Google" id="ProtNLM"/>
    </source>
</evidence>
<organism evidence="1 2">
    <name type="scientific">Phormidesmis priestleyi</name>
    <dbReference type="NCBI Taxonomy" id="268141"/>
    <lineage>
        <taxon>Bacteria</taxon>
        <taxon>Bacillati</taxon>
        <taxon>Cyanobacteriota</taxon>
        <taxon>Cyanophyceae</taxon>
        <taxon>Leptolyngbyales</taxon>
        <taxon>Leptolyngbyaceae</taxon>
        <taxon>Phormidesmis</taxon>
    </lineage>
</organism>
<comment type="caution">
    <text evidence="1">The sequence shown here is derived from an EMBL/GenBank/DDBJ whole genome shotgun (WGS) entry which is preliminary data.</text>
</comment>
<evidence type="ECO:0000313" key="1">
    <source>
        <dbReference type="EMBL" id="PZO58299.1"/>
    </source>
</evidence>
<name>A0A2W4XV23_9CYAN</name>
<dbReference type="AlphaFoldDB" id="A0A2W4XV23"/>
<accession>A0A2W4XV23</accession>
<dbReference type="EMBL" id="QBMP01000038">
    <property type="protein sequence ID" value="PZO58299.1"/>
    <property type="molecule type" value="Genomic_DNA"/>
</dbReference>
<dbReference type="Proteomes" id="UP000249794">
    <property type="component" value="Unassembled WGS sequence"/>
</dbReference>
<dbReference type="Pfam" id="PF13267">
    <property type="entry name" value="DUF4058"/>
    <property type="match status" value="1"/>
</dbReference>
<evidence type="ECO:0000313" key="2">
    <source>
        <dbReference type="Proteomes" id="UP000249794"/>
    </source>
</evidence>
<dbReference type="InterPro" id="IPR025132">
    <property type="entry name" value="DUF4058"/>
</dbReference>
<reference evidence="1 2" key="2">
    <citation type="submission" date="2018-06" db="EMBL/GenBank/DDBJ databases">
        <title>Metagenomic assembly of (sub)arctic Cyanobacteria and their associated microbiome from non-axenic cultures.</title>
        <authorList>
            <person name="Baurain D."/>
        </authorList>
    </citation>
    <scope>NUCLEOTIDE SEQUENCE [LARGE SCALE GENOMIC DNA]</scope>
    <source>
        <strain evidence="1">ULC027bin1</strain>
    </source>
</reference>
<reference evidence="2" key="1">
    <citation type="submission" date="2018-04" db="EMBL/GenBank/DDBJ databases">
        <authorList>
            <person name="Cornet L."/>
        </authorList>
    </citation>
    <scope>NUCLEOTIDE SEQUENCE [LARGE SCALE GENOMIC DNA]</scope>
</reference>
<protein>
    <recommendedName>
        <fullName evidence="3">DUF4058 domain-containing protein</fullName>
    </recommendedName>
</protein>
<sequence>MGSPFPGMNPYLENPTTWPNLHSRFIVAVANLLGPKVRPKYRVVVEEAVYRRDESDQAVLIGVPDISVCFSGALSPESTEVYSRRLTTGLLKGQNPSSSRAS</sequence>
<gene>
    <name evidence="1" type="ORF">DCF15_05775</name>
</gene>
<proteinExistence type="predicted"/>